<dbReference type="InterPro" id="IPR038107">
    <property type="entry name" value="Glycos_transf_N_sf"/>
</dbReference>
<dbReference type="EMBL" id="CP003130">
    <property type="protein sequence ID" value="AEU34865.1"/>
    <property type="molecule type" value="Genomic_DNA"/>
</dbReference>
<dbReference type="GO" id="GO:0009245">
    <property type="term" value="P:lipid A biosynthetic process"/>
    <property type="evidence" value="ECO:0007669"/>
    <property type="project" value="TreeGrafter"/>
</dbReference>
<dbReference type="Pfam" id="PF04413">
    <property type="entry name" value="Glycos_transf_N"/>
    <property type="match status" value="1"/>
</dbReference>
<evidence type="ECO:0000256" key="2">
    <source>
        <dbReference type="ARBA" id="ARBA00012621"/>
    </source>
</evidence>
<dbReference type="PANTHER" id="PTHR42755">
    <property type="entry name" value="3-DEOXY-MANNO-OCTULOSONATE CYTIDYLYLTRANSFERASE"/>
    <property type="match status" value="1"/>
</dbReference>
<keyword evidence="12" id="KW-1185">Reference proteome</keyword>
<reference evidence="11 12" key="1">
    <citation type="submission" date="2011-11" db="EMBL/GenBank/DDBJ databases">
        <title>Complete sequence of Granulicella mallensis MP5ACTX8.</title>
        <authorList>
            <consortium name="US DOE Joint Genome Institute"/>
            <person name="Lucas S."/>
            <person name="Copeland A."/>
            <person name="Lapidus A."/>
            <person name="Cheng J.-F."/>
            <person name="Goodwin L."/>
            <person name="Pitluck S."/>
            <person name="Peters L."/>
            <person name="Lu M."/>
            <person name="Detter J.C."/>
            <person name="Han C."/>
            <person name="Tapia R."/>
            <person name="Land M."/>
            <person name="Hauser L."/>
            <person name="Kyrpides N."/>
            <person name="Ivanova N."/>
            <person name="Mikhailova N."/>
            <person name="Pagani I."/>
            <person name="Rawat S."/>
            <person name="Mannisto M."/>
            <person name="Haggblom M."/>
            <person name="Woyke T."/>
        </authorList>
    </citation>
    <scope>NUCLEOTIDE SEQUENCE [LARGE SCALE GENOMIC DNA]</scope>
    <source>
        <strain evidence="12">ATCC BAA-1857 / DSM 23137 / MP5ACTX8</strain>
    </source>
</reference>
<gene>
    <name evidence="11" type="ordered locus">AciX8_0514</name>
</gene>
<evidence type="ECO:0000256" key="6">
    <source>
        <dbReference type="ARBA" id="ARBA00049183"/>
    </source>
</evidence>
<proteinExistence type="inferred from homology"/>
<dbReference type="Proteomes" id="UP000007113">
    <property type="component" value="Chromosome"/>
</dbReference>
<comment type="subcellular location">
    <subcellularLocation>
        <location evidence="9">Cell membrane</location>
    </subcellularLocation>
</comment>
<evidence type="ECO:0000256" key="9">
    <source>
        <dbReference type="RuleBase" id="RU365103"/>
    </source>
</evidence>
<evidence type="ECO:0000259" key="10">
    <source>
        <dbReference type="Pfam" id="PF04413"/>
    </source>
</evidence>
<accession>G8NPE5</accession>
<evidence type="ECO:0000256" key="1">
    <source>
        <dbReference type="ARBA" id="ARBA00004713"/>
    </source>
</evidence>
<evidence type="ECO:0000256" key="8">
    <source>
        <dbReference type="PIRSR" id="PIRSR639901-2"/>
    </source>
</evidence>
<dbReference type="GO" id="GO:0009244">
    <property type="term" value="P:lipopolysaccharide core region biosynthetic process"/>
    <property type="evidence" value="ECO:0007669"/>
    <property type="project" value="UniProtKB-UniRule"/>
</dbReference>
<dbReference type="UniPathway" id="UPA00958"/>
<dbReference type="Gene3D" id="3.40.50.11720">
    <property type="entry name" value="3-Deoxy-D-manno-octulosonic-acid transferase, N-terminal domain"/>
    <property type="match status" value="1"/>
</dbReference>
<dbReference type="GO" id="GO:0043842">
    <property type="term" value="F:Kdo transferase activity"/>
    <property type="evidence" value="ECO:0007669"/>
    <property type="project" value="UniProtKB-EC"/>
</dbReference>
<organism evidence="11 12">
    <name type="scientific">Granulicella mallensis (strain ATCC BAA-1857 / DSM 23137 / MP5ACTX8)</name>
    <dbReference type="NCBI Taxonomy" id="682795"/>
    <lineage>
        <taxon>Bacteria</taxon>
        <taxon>Pseudomonadati</taxon>
        <taxon>Acidobacteriota</taxon>
        <taxon>Terriglobia</taxon>
        <taxon>Terriglobales</taxon>
        <taxon>Acidobacteriaceae</taxon>
        <taxon>Granulicella</taxon>
    </lineage>
</organism>
<evidence type="ECO:0000256" key="3">
    <source>
        <dbReference type="ARBA" id="ARBA00019077"/>
    </source>
</evidence>
<dbReference type="EC" id="2.4.99.12" evidence="2 9"/>
<dbReference type="KEGG" id="gma:AciX8_0514"/>
<evidence type="ECO:0000256" key="4">
    <source>
        <dbReference type="ARBA" id="ARBA00022679"/>
    </source>
</evidence>
<dbReference type="AlphaFoldDB" id="G8NPE5"/>
<comment type="pathway">
    <text evidence="1 9">Bacterial outer membrane biogenesis; LPS core biosynthesis.</text>
</comment>
<dbReference type="SUPFAM" id="SSF53756">
    <property type="entry name" value="UDP-Glycosyltransferase/glycogen phosphorylase"/>
    <property type="match status" value="1"/>
</dbReference>
<sequence>MLAYSLLLTLGLLLSSPWWLLRMATTERYREGLRERLGGVPARLCEAVRGKRVIWVHAVSVGEVLAASRLVGELEAALGEGFRVVVSTTTRTGQALARERFGAERVFYMPLDFAWMVRRYLQALKPEVLLLMESELWPRMLHECARAGVPVAVVNARVSDRSFARTMTVRDIWQYVLRKPSLWLAQSEEDARRLIALGAWGETVKVIGNLKYDVRAPRQSRIAELIREAASGRPVVVAGSTVGGGTNNDLSEEEMVIQAWEGRARNEFNALLVLAPRHPERFGLVESAVMEYRFARASDGVPTQEGSLEVVLLDTIGDLASVYGLADIAFVGGSLIKSGGHNPLEPAQFGVPVVMGPSFENFRDVVGKMRASDGICIVQNKQELELVLVGMLKDREAAQAVGQRGRQVFEDQQGATARSVEAIVAMVKL</sequence>
<evidence type="ECO:0000256" key="5">
    <source>
        <dbReference type="ARBA" id="ARBA00031445"/>
    </source>
</evidence>
<dbReference type="OrthoDB" id="9789797at2"/>
<dbReference type="RefSeq" id="WP_014263749.1">
    <property type="nucleotide sequence ID" value="NC_016631.1"/>
</dbReference>
<dbReference type="STRING" id="682795.AciX8_0514"/>
<keyword evidence="4 9" id="KW-0808">Transferase</keyword>
<keyword evidence="9" id="KW-1003">Cell membrane</keyword>
<dbReference type="eggNOG" id="COG1519">
    <property type="taxonomic scope" value="Bacteria"/>
</dbReference>
<feature type="site" description="Transition state stabilizer" evidence="8">
    <location>
        <position position="133"/>
    </location>
</feature>
<name>G8NPE5_GRAMM</name>
<comment type="similarity">
    <text evidence="9">Belongs to the glycosyltransferase group 1 family.</text>
</comment>
<protein>
    <recommendedName>
        <fullName evidence="3 9">3-deoxy-D-manno-octulosonic acid transferase</fullName>
        <shortName evidence="9">Kdo transferase</shortName>
        <ecNumber evidence="2 9">2.4.99.12</ecNumber>
    </recommendedName>
    <alternativeName>
        <fullName evidence="5 9">Lipid IV(A) 3-deoxy-D-manno-octulosonic acid transferase</fullName>
    </alternativeName>
</protein>
<comment type="function">
    <text evidence="9">Involved in lipopolysaccharide (LPS) biosynthesis. Catalyzes the transfer of 3-deoxy-D-manno-octulosonate (Kdo) residue(s) from CMP-Kdo to lipid IV(A), the tetraacyldisaccharide-1,4'-bisphosphate precursor of lipid A.</text>
</comment>
<evidence type="ECO:0000313" key="12">
    <source>
        <dbReference type="Proteomes" id="UP000007113"/>
    </source>
</evidence>
<dbReference type="HOGENOM" id="CLU_036146_2_1_0"/>
<dbReference type="GO" id="GO:0005886">
    <property type="term" value="C:plasma membrane"/>
    <property type="evidence" value="ECO:0007669"/>
    <property type="project" value="UniProtKB-SubCell"/>
</dbReference>
<feature type="domain" description="3-deoxy-D-manno-octulosonic-acid transferase N-terminal" evidence="10">
    <location>
        <begin position="32"/>
        <end position="214"/>
    </location>
</feature>
<dbReference type="InterPro" id="IPR039901">
    <property type="entry name" value="Kdotransferase"/>
</dbReference>
<keyword evidence="9" id="KW-0448">Lipopolysaccharide biosynthesis</keyword>
<dbReference type="InterPro" id="IPR007507">
    <property type="entry name" value="Glycos_transf_N"/>
</dbReference>
<feature type="active site" description="Proton acceptor" evidence="7">
    <location>
        <position position="63"/>
    </location>
</feature>
<dbReference type="PANTHER" id="PTHR42755:SF1">
    <property type="entry name" value="3-DEOXY-D-MANNO-OCTULOSONIC ACID TRANSFERASE, MITOCHONDRIAL-RELATED"/>
    <property type="match status" value="1"/>
</dbReference>
<feature type="site" description="Transition state stabilizer" evidence="8">
    <location>
        <position position="211"/>
    </location>
</feature>
<dbReference type="Gene3D" id="3.40.50.2000">
    <property type="entry name" value="Glycogen Phosphorylase B"/>
    <property type="match status" value="1"/>
</dbReference>
<evidence type="ECO:0000256" key="7">
    <source>
        <dbReference type="PIRSR" id="PIRSR639901-1"/>
    </source>
</evidence>
<comment type="catalytic activity">
    <reaction evidence="6 9">
        <text>lipid IVA (E. coli) + CMP-3-deoxy-beta-D-manno-octulosonate = alpha-Kdo-(2-&gt;6)-lipid IVA (E. coli) + CMP + H(+)</text>
        <dbReference type="Rhea" id="RHEA:28066"/>
        <dbReference type="ChEBI" id="CHEBI:15378"/>
        <dbReference type="ChEBI" id="CHEBI:58603"/>
        <dbReference type="ChEBI" id="CHEBI:60364"/>
        <dbReference type="ChEBI" id="CHEBI:60377"/>
        <dbReference type="ChEBI" id="CHEBI:85987"/>
        <dbReference type="EC" id="2.4.99.12"/>
    </reaction>
</comment>
<keyword evidence="9" id="KW-0472">Membrane</keyword>
<evidence type="ECO:0000313" key="11">
    <source>
        <dbReference type="EMBL" id="AEU34865.1"/>
    </source>
</evidence>